<accession>A0A224A0V5</accession>
<organism evidence="2">
    <name type="scientific">Euphaedusa aculus</name>
    <dbReference type="NCBI Taxonomy" id="1885676"/>
    <lineage>
        <taxon>Eukaryota</taxon>
        <taxon>Metazoa</taxon>
        <taxon>Spiralia</taxon>
        <taxon>Lophotrochozoa</taxon>
        <taxon>Mollusca</taxon>
        <taxon>Gastropoda</taxon>
        <taxon>Heterobranchia</taxon>
        <taxon>Euthyneura</taxon>
        <taxon>Panpulmonata</taxon>
        <taxon>Eupulmonata</taxon>
        <taxon>Stylommatophora</taxon>
        <taxon>Helicina</taxon>
        <taxon>Clausilioidea</taxon>
        <taxon>Clausiliidae</taxon>
        <taxon>Phaedusinae</taxon>
        <taxon>Euphaedusa</taxon>
    </lineage>
</organism>
<keyword evidence="1" id="KW-0472">Membrane</keyword>
<protein>
    <submittedName>
        <fullName evidence="2">NADH dehydrogenase subunit 4L</fullName>
    </submittedName>
</protein>
<feature type="transmembrane region" description="Helical" evidence="1">
    <location>
        <begin position="29"/>
        <end position="50"/>
    </location>
</feature>
<evidence type="ECO:0000256" key="1">
    <source>
        <dbReference type="SAM" id="Phobius"/>
    </source>
</evidence>
<keyword evidence="1" id="KW-0812">Transmembrane</keyword>
<dbReference type="AlphaFoldDB" id="A0A224A0V5"/>
<dbReference type="EMBL" id="LC171974">
    <property type="protein sequence ID" value="BBA10298.1"/>
    <property type="molecule type" value="Genomic_DNA"/>
</dbReference>
<proteinExistence type="predicted"/>
<reference evidence="2" key="1">
    <citation type="journal article" date="2017" name="Zool. J. Linn. Soc.">
        <title>Molecular phylogeny, frequent parallel evolution and new system of Japanese clausiliid land snails (Gastropoda: Stylommatophora).</title>
        <authorList>
            <person name="Motochin R."/>
            <person name="Wang M."/>
            <person name="Ueshima R."/>
        </authorList>
    </citation>
    <scope>NUCLEOTIDE SEQUENCE</scope>
    <source>
        <strain evidence="2">AG670</strain>
        <tissue evidence="2">Muscle</tissue>
    </source>
</reference>
<sequence>MFYLTILALLLGLIFYLYTQTKSHYLIVLLYLEVMMLISLMLVNIVSLMVSGSVMAFLLVMTLAVGEAAFGLGMLLSLIKLNGNDFIKSSHLI</sequence>
<keyword evidence="2" id="KW-0496">Mitochondrion</keyword>
<name>A0A224A0V5_9EUPU</name>
<evidence type="ECO:0000313" key="2">
    <source>
        <dbReference type="EMBL" id="BBA10298.1"/>
    </source>
</evidence>
<keyword evidence="1" id="KW-1133">Transmembrane helix</keyword>
<dbReference type="Gene3D" id="1.10.287.3510">
    <property type="match status" value="1"/>
</dbReference>
<geneLocation type="mitochondrion" evidence="2"/>
<gene>
    <name evidence="2" type="primary">ND4L</name>
</gene>
<feature type="transmembrane region" description="Helical" evidence="1">
    <location>
        <begin position="57"/>
        <end position="79"/>
    </location>
</feature>